<dbReference type="SUPFAM" id="SSF81901">
    <property type="entry name" value="HCP-like"/>
    <property type="match status" value="1"/>
</dbReference>
<dbReference type="Gene3D" id="1.25.40.10">
    <property type="entry name" value="Tetratricopeptide repeat domain"/>
    <property type="match status" value="1"/>
</dbReference>
<evidence type="ECO:0000313" key="1">
    <source>
        <dbReference type="EMBL" id="CAG9312440.1"/>
    </source>
</evidence>
<dbReference type="AlphaFoldDB" id="A0AAU9IF06"/>
<keyword evidence="2" id="KW-1185">Reference proteome</keyword>
<dbReference type="SMART" id="SM00671">
    <property type="entry name" value="SEL1"/>
    <property type="match status" value="2"/>
</dbReference>
<dbReference type="EMBL" id="CAJZBQ010000006">
    <property type="protein sequence ID" value="CAG9312440.1"/>
    <property type="molecule type" value="Genomic_DNA"/>
</dbReference>
<comment type="caution">
    <text evidence="1">The sequence shown here is derived from an EMBL/GenBank/DDBJ whole genome shotgun (WGS) entry which is preliminary data.</text>
</comment>
<sequence>MQLEFRETLGERINKHSREWLKEFKLQAEMGDVDGMIWYAKLLFKGNKRRPPDAPHAIYWLRKAARTNHEAAFRVAKIFLKGKYVKSDPEKAYLYFRIASLSRCKCGKYSEELHSKRISNVHSCIHNESLEAIKSMKLSDADISRYEVKFISWKNDNLK</sequence>
<evidence type="ECO:0008006" key="3">
    <source>
        <dbReference type="Google" id="ProtNLM"/>
    </source>
</evidence>
<gene>
    <name evidence="1" type="ORF">BSTOLATCC_MIC6544</name>
</gene>
<name>A0AAU9IF06_9CILI</name>
<proteinExistence type="predicted"/>
<dbReference type="Pfam" id="PF08238">
    <property type="entry name" value="Sel1"/>
    <property type="match status" value="2"/>
</dbReference>
<evidence type="ECO:0000313" key="2">
    <source>
        <dbReference type="Proteomes" id="UP001162131"/>
    </source>
</evidence>
<dbReference type="InterPro" id="IPR011990">
    <property type="entry name" value="TPR-like_helical_dom_sf"/>
</dbReference>
<accession>A0AAU9IF06</accession>
<reference evidence="1" key="1">
    <citation type="submission" date="2021-09" db="EMBL/GenBank/DDBJ databases">
        <authorList>
            <consortium name="AG Swart"/>
            <person name="Singh M."/>
            <person name="Singh A."/>
            <person name="Seah K."/>
            <person name="Emmerich C."/>
        </authorList>
    </citation>
    <scope>NUCLEOTIDE SEQUENCE</scope>
    <source>
        <strain evidence="1">ATCC30299</strain>
    </source>
</reference>
<protein>
    <recommendedName>
        <fullName evidence="3">Sel1 repeat family protein</fullName>
    </recommendedName>
</protein>
<dbReference type="Proteomes" id="UP001162131">
    <property type="component" value="Unassembled WGS sequence"/>
</dbReference>
<organism evidence="1 2">
    <name type="scientific">Blepharisma stoltei</name>
    <dbReference type="NCBI Taxonomy" id="1481888"/>
    <lineage>
        <taxon>Eukaryota</taxon>
        <taxon>Sar</taxon>
        <taxon>Alveolata</taxon>
        <taxon>Ciliophora</taxon>
        <taxon>Postciliodesmatophora</taxon>
        <taxon>Heterotrichea</taxon>
        <taxon>Heterotrichida</taxon>
        <taxon>Blepharismidae</taxon>
        <taxon>Blepharisma</taxon>
    </lineage>
</organism>
<dbReference type="InterPro" id="IPR006597">
    <property type="entry name" value="Sel1-like"/>
</dbReference>